<keyword evidence="7" id="KW-1185">Reference proteome</keyword>
<name>A0A1M6TJE6_9AQUI</name>
<dbReference type="GO" id="GO:0016491">
    <property type="term" value="F:oxidoreductase activity"/>
    <property type="evidence" value="ECO:0007669"/>
    <property type="project" value="InterPro"/>
</dbReference>
<dbReference type="OrthoDB" id="9807946at2"/>
<dbReference type="InterPro" id="IPR023753">
    <property type="entry name" value="FAD/NAD-binding_dom"/>
</dbReference>
<accession>A0A1M6TJE6</accession>
<keyword evidence="4" id="KW-0274">FAD</keyword>
<evidence type="ECO:0000256" key="1">
    <source>
        <dbReference type="ARBA" id="ARBA00001974"/>
    </source>
</evidence>
<evidence type="ECO:0000313" key="6">
    <source>
        <dbReference type="EMBL" id="SHK56888.1"/>
    </source>
</evidence>
<sequence length="456" mass="50228">MKVVIVGNGPAAVSAIKAFRKVDKDSDIVVLSAEEYPAYAPNCMENVIRGDIGDDALFYAGGFSFYEKYKVDLRLGKEVVSIDNKKKIIYVKGGEEVSYDKCLLAAGASAFIPPIPGVELGGVTTAKSLDDAKRIRKWILEGRVRRVVIVGAGPIGIEDAETLRYMGLEVSVVEVFDRVLPRMLDKHMADLYMKPLEEEGIRFYLNSQVVAFHGEDGWVEAVEIKKLGSDRSIYLPADMVILSTGVRPRTYLVEGTDIRLHVDEIKGRVVGGVLVDEYQRTSDPDVYAAGDICSGIDVFGRHRWIALFPTAQQAGAIAGYNMAGLKVKNPGLVDYNAVKTRMVTAGSGGLFEEADESHTFELDNQIIKIFLRDGVLIGYQFVGLPKVLSVNKNNPFLKDSITFKFTGQGLEASGVLMHHFMRYRDRKVTQKVLSVIKNGALRSLANPSHDIPLFSL</sequence>
<dbReference type="AlphaFoldDB" id="A0A1M6TJE6"/>
<dbReference type="PRINTS" id="PR00411">
    <property type="entry name" value="PNDRDTASEI"/>
</dbReference>
<evidence type="ECO:0000259" key="5">
    <source>
        <dbReference type="Pfam" id="PF07992"/>
    </source>
</evidence>
<dbReference type="Pfam" id="PF07992">
    <property type="entry name" value="Pyr_redox_2"/>
    <property type="match status" value="1"/>
</dbReference>
<proteinExistence type="inferred from homology"/>
<protein>
    <submittedName>
        <fullName evidence="6">NADH-dependent fumarate reductase subunit D</fullName>
    </submittedName>
</protein>
<evidence type="ECO:0000256" key="2">
    <source>
        <dbReference type="ARBA" id="ARBA00006442"/>
    </source>
</evidence>
<dbReference type="InterPro" id="IPR050260">
    <property type="entry name" value="FAD-bd_OxRdtase"/>
</dbReference>
<dbReference type="InterPro" id="IPR036188">
    <property type="entry name" value="FAD/NAD-bd_sf"/>
</dbReference>
<keyword evidence="3" id="KW-0285">Flavoprotein</keyword>
<dbReference type="Proteomes" id="UP000189810">
    <property type="component" value="Chromosome I"/>
</dbReference>
<dbReference type="Gene3D" id="3.50.50.60">
    <property type="entry name" value="FAD/NAD(P)-binding domain"/>
    <property type="match status" value="2"/>
</dbReference>
<dbReference type="RefSeq" id="WP_079654559.1">
    <property type="nucleotide sequence ID" value="NZ_LT670846.1"/>
</dbReference>
<evidence type="ECO:0000256" key="3">
    <source>
        <dbReference type="ARBA" id="ARBA00022630"/>
    </source>
</evidence>
<dbReference type="EMBL" id="LT670846">
    <property type="protein sequence ID" value="SHK56888.1"/>
    <property type="molecule type" value="Genomic_DNA"/>
</dbReference>
<organism evidence="6 7">
    <name type="scientific">Thermocrinis minervae</name>
    <dbReference type="NCBI Taxonomy" id="381751"/>
    <lineage>
        <taxon>Bacteria</taxon>
        <taxon>Pseudomonadati</taxon>
        <taxon>Aquificota</taxon>
        <taxon>Aquificia</taxon>
        <taxon>Aquificales</taxon>
        <taxon>Aquificaceae</taxon>
        <taxon>Thermocrinis</taxon>
    </lineage>
</organism>
<gene>
    <name evidence="6" type="ORF">SAMN05444391_1482</name>
</gene>
<dbReference type="PANTHER" id="PTHR43429">
    <property type="entry name" value="PYRIDINE NUCLEOTIDE-DISULFIDE OXIDOREDUCTASE DOMAIN-CONTAINING"/>
    <property type="match status" value="1"/>
</dbReference>
<evidence type="ECO:0000313" key="7">
    <source>
        <dbReference type="Proteomes" id="UP000189810"/>
    </source>
</evidence>
<reference evidence="6 7" key="1">
    <citation type="submission" date="2016-11" db="EMBL/GenBank/DDBJ databases">
        <authorList>
            <person name="Jaros S."/>
            <person name="Januszkiewicz K."/>
            <person name="Wedrychowicz H."/>
        </authorList>
    </citation>
    <scope>NUCLEOTIDE SEQUENCE [LARGE SCALE GENOMIC DNA]</scope>
    <source>
        <strain evidence="6 7">DSM 19557</strain>
    </source>
</reference>
<comment type="similarity">
    <text evidence="2">Belongs to the FAD-dependent oxidoreductase family.</text>
</comment>
<dbReference type="PRINTS" id="PR00368">
    <property type="entry name" value="FADPNR"/>
</dbReference>
<dbReference type="SUPFAM" id="SSF51905">
    <property type="entry name" value="FAD/NAD(P)-binding domain"/>
    <property type="match status" value="1"/>
</dbReference>
<comment type="cofactor">
    <cofactor evidence="1">
        <name>FAD</name>
        <dbReference type="ChEBI" id="CHEBI:57692"/>
    </cofactor>
</comment>
<feature type="domain" description="FAD/NAD(P)-binding" evidence="5">
    <location>
        <begin position="1"/>
        <end position="315"/>
    </location>
</feature>
<dbReference type="STRING" id="381751.SAMN05444391_1482"/>
<evidence type="ECO:0000256" key="4">
    <source>
        <dbReference type="ARBA" id="ARBA00022827"/>
    </source>
</evidence>
<dbReference type="PANTHER" id="PTHR43429:SF3">
    <property type="entry name" value="NITRITE REDUCTASE [NAD(P)H]"/>
    <property type="match status" value="1"/>
</dbReference>